<dbReference type="PANTHER" id="PTHR35869">
    <property type="entry name" value="OUTER-MEMBRANE LIPOPROTEIN CARRIER PROTEIN"/>
    <property type="match status" value="1"/>
</dbReference>
<keyword evidence="11" id="KW-0449">Lipoprotein</keyword>
<dbReference type="KEGG" id="cps:CPS_2758"/>
<organism evidence="11 12">
    <name type="scientific">Colwellia psychrerythraea (strain 34H / ATCC BAA-681)</name>
    <name type="common">Vibrio psychroerythus</name>
    <dbReference type="NCBI Taxonomy" id="167879"/>
    <lineage>
        <taxon>Bacteria</taxon>
        <taxon>Pseudomonadati</taxon>
        <taxon>Pseudomonadota</taxon>
        <taxon>Gammaproteobacteria</taxon>
        <taxon>Alteromonadales</taxon>
        <taxon>Colwelliaceae</taxon>
        <taxon>Colwellia</taxon>
    </lineage>
</organism>
<reference evidence="11" key="1">
    <citation type="journal article" date="2005" name="Proc. Natl. Acad. Sci. U.S.A.">
        <title>The psychrophilic lifestyle as revealed by the genome sequence of Colwellia psychrerythraea 34H through genomic and proteomic analyses.</title>
        <authorList>
            <person name="Methe B.A."/>
            <person name="Nelson K.E."/>
            <person name="Deming J.W."/>
            <person name="Momen B."/>
            <person name="Melamud E."/>
            <person name="Zhang X."/>
            <person name="Moult J."/>
            <person name="Madupu R."/>
            <person name="Nelson W.C."/>
            <person name="Dodson R.J."/>
            <person name="Brinkac L.M."/>
            <person name="Daugherty S.C."/>
            <person name="Durkin A.S."/>
            <person name="DeBoy R.T."/>
            <person name="Kolonay J.F."/>
            <person name="Sullivan S.A."/>
            <person name="Zhou L."/>
            <person name="Davidsen T.M."/>
            <person name="Wu M."/>
            <person name="Huston A.L."/>
            <person name="Lewis M."/>
            <person name="Weaver B."/>
            <person name="Weidman J.F."/>
            <person name="Khouri H."/>
            <person name="Utterback T.R."/>
            <person name="Feldblyum T.V."/>
            <person name="Fraser C.M."/>
        </authorList>
    </citation>
    <scope>NUCLEOTIDE SEQUENCE [LARGE SCALE GENOMIC DNA]</scope>
    <source>
        <strain evidence="11">34H</strain>
    </source>
</reference>
<keyword evidence="6 10" id="KW-0732">Signal</keyword>
<evidence type="ECO:0000256" key="2">
    <source>
        <dbReference type="ARBA" id="ARBA00007615"/>
    </source>
</evidence>
<dbReference type="RefSeq" id="WP_011043564.1">
    <property type="nucleotide sequence ID" value="NC_003910.7"/>
</dbReference>
<evidence type="ECO:0000256" key="1">
    <source>
        <dbReference type="ARBA" id="ARBA00004418"/>
    </source>
</evidence>
<proteinExistence type="inferred from homology"/>
<dbReference type="Pfam" id="PF03548">
    <property type="entry name" value="LolA"/>
    <property type="match status" value="1"/>
</dbReference>
<evidence type="ECO:0000256" key="3">
    <source>
        <dbReference type="ARBA" id="ARBA00011245"/>
    </source>
</evidence>
<dbReference type="GO" id="GO:0044874">
    <property type="term" value="P:lipoprotein localization to outer membrane"/>
    <property type="evidence" value="ECO:0007669"/>
    <property type="project" value="UniProtKB-UniRule"/>
</dbReference>
<dbReference type="InterPro" id="IPR004564">
    <property type="entry name" value="OM_lipoprot_carrier_LolA-like"/>
</dbReference>
<keyword evidence="8 10" id="KW-0653">Protein transport</keyword>
<dbReference type="NCBIfam" id="TIGR00547">
    <property type="entry name" value="lolA"/>
    <property type="match status" value="1"/>
</dbReference>
<evidence type="ECO:0000313" key="11">
    <source>
        <dbReference type="EMBL" id="AAZ27385.1"/>
    </source>
</evidence>
<gene>
    <name evidence="10 11" type="primary">lolA</name>
    <name evidence="11" type="ordered locus">CPS_2758</name>
</gene>
<comment type="function">
    <text evidence="10">Participates in the translocation of lipoproteins from the inner membrane to the outer membrane. Only forms a complex with a lipoprotein if the residue after the N-terminal Cys is not an aspartate (The Asp acts as a targeting signal to indicate that the lipoprotein should stay in the inner membrane).</text>
</comment>
<dbReference type="AlphaFoldDB" id="Q480P9"/>
<evidence type="ECO:0000256" key="9">
    <source>
        <dbReference type="ARBA" id="ARBA00023186"/>
    </source>
</evidence>
<evidence type="ECO:0000256" key="5">
    <source>
        <dbReference type="ARBA" id="ARBA00022448"/>
    </source>
</evidence>
<dbReference type="STRING" id="167879.CPS_2758"/>
<protein>
    <recommendedName>
        <fullName evidence="4 10">Outer-membrane lipoprotein carrier protein</fullName>
    </recommendedName>
</protein>
<dbReference type="GO" id="GO:0030288">
    <property type="term" value="C:outer membrane-bounded periplasmic space"/>
    <property type="evidence" value="ECO:0007669"/>
    <property type="project" value="TreeGrafter"/>
</dbReference>
<keyword evidence="7 10" id="KW-0574">Periplasm</keyword>
<evidence type="ECO:0000256" key="8">
    <source>
        <dbReference type="ARBA" id="ARBA00022927"/>
    </source>
</evidence>
<comment type="similarity">
    <text evidence="2 10">Belongs to the LolA family.</text>
</comment>
<dbReference type="HOGENOM" id="CLU_087560_1_0_6"/>
<dbReference type="InterPro" id="IPR018323">
    <property type="entry name" value="OM_lipoprot_carrier_LolA_Pbac"/>
</dbReference>
<comment type="subunit">
    <text evidence="3 10">Monomer.</text>
</comment>
<sequence length="244" mass="27110" precursor="true">MQTNFINQSFFRKFALTSILLPVLSLSHSMAYAVETPVNTDNATATLLSPSNEAKEHLMTKLGKLAFFSADFSQKILDSQGELLQQGSGTLAISKPNLVNWKNITPDETLIISDGNTLWFYDPFIEQASAYSLAKSIHNTPILLLTSDEPQLWQQYNVIQQNDVAASGLRFVVMPKDESSQIKKLTLTFSETDNNAVQLSEFSFQDATGQISQISLSKFNSKTEPAATLFSFSLPEGVRLEDKR</sequence>
<evidence type="ECO:0000256" key="7">
    <source>
        <dbReference type="ARBA" id="ARBA00022764"/>
    </source>
</evidence>
<dbReference type="InterPro" id="IPR029046">
    <property type="entry name" value="LolA/LolB/LppX"/>
</dbReference>
<evidence type="ECO:0000256" key="6">
    <source>
        <dbReference type="ARBA" id="ARBA00022729"/>
    </source>
</evidence>
<evidence type="ECO:0000256" key="4">
    <source>
        <dbReference type="ARBA" id="ARBA00014035"/>
    </source>
</evidence>
<dbReference type="EMBL" id="CP000083">
    <property type="protein sequence ID" value="AAZ27385.1"/>
    <property type="molecule type" value="Genomic_DNA"/>
</dbReference>
<feature type="signal peptide" evidence="10">
    <location>
        <begin position="1"/>
        <end position="33"/>
    </location>
</feature>
<feature type="chain" id="PRO_5009019197" description="Outer-membrane lipoprotein carrier protein" evidence="10">
    <location>
        <begin position="34"/>
        <end position="244"/>
    </location>
</feature>
<comment type="subcellular location">
    <subcellularLocation>
        <location evidence="1 10">Periplasm</location>
    </subcellularLocation>
</comment>
<dbReference type="SUPFAM" id="SSF89392">
    <property type="entry name" value="Prokaryotic lipoproteins and lipoprotein localization factors"/>
    <property type="match status" value="1"/>
</dbReference>
<dbReference type="PANTHER" id="PTHR35869:SF1">
    <property type="entry name" value="OUTER-MEMBRANE LIPOPROTEIN CARRIER PROTEIN"/>
    <property type="match status" value="1"/>
</dbReference>
<dbReference type="HAMAP" id="MF_00240">
    <property type="entry name" value="LolA"/>
    <property type="match status" value="1"/>
</dbReference>
<dbReference type="CDD" id="cd16325">
    <property type="entry name" value="LolA"/>
    <property type="match status" value="1"/>
</dbReference>
<keyword evidence="5 10" id="KW-0813">Transport</keyword>
<evidence type="ECO:0000256" key="10">
    <source>
        <dbReference type="HAMAP-Rule" id="MF_00240"/>
    </source>
</evidence>
<accession>Q480P9</accession>
<dbReference type="Proteomes" id="UP000000547">
    <property type="component" value="Chromosome"/>
</dbReference>
<evidence type="ECO:0000313" key="12">
    <source>
        <dbReference type="Proteomes" id="UP000000547"/>
    </source>
</evidence>
<dbReference type="GO" id="GO:0042953">
    <property type="term" value="P:lipoprotein transport"/>
    <property type="evidence" value="ECO:0007669"/>
    <property type="project" value="InterPro"/>
</dbReference>
<name>Q480P9_COLP3</name>
<dbReference type="Gene3D" id="2.50.20.10">
    <property type="entry name" value="Lipoprotein localisation LolA/LolB/LppX"/>
    <property type="match status" value="1"/>
</dbReference>
<keyword evidence="9 10" id="KW-0143">Chaperone</keyword>